<proteinExistence type="predicted"/>
<reference evidence="4" key="1">
    <citation type="submission" date="2022-11" db="UniProtKB">
        <authorList>
            <consortium name="WormBaseParasite"/>
        </authorList>
    </citation>
    <scope>IDENTIFICATION</scope>
</reference>
<dbReference type="Proteomes" id="UP000887572">
    <property type="component" value="Unplaced"/>
</dbReference>
<feature type="signal peptide" evidence="2">
    <location>
        <begin position="1"/>
        <end position="20"/>
    </location>
</feature>
<dbReference type="WBParaSite" id="Gr19_v10_g13905.t1">
    <property type="protein sequence ID" value="Gr19_v10_g13905.t1"/>
    <property type="gene ID" value="Gr19_v10_g13905"/>
</dbReference>
<feature type="region of interest" description="Disordered" evidence="1">
    <location>
        <begin position="154"/>
        <end position="189"/>
    </location>
</feature>
<sequence>MAPQSLVLVPLFCLVMLARHSEPWGLLSNHKCTQSLRHVKSHNPWAEVNLLENDWKWKDFSESNANTWSDSIECYSDVSCETYRCKDEKGNDIFVINACAKEKIKDEKSTKCTNDELEPYCTSSSSKGKPVCSQCYGADCNKDRIELEVREVETATKPAGNDKTNEPSGTAFSKTNKVRSTKKPPKPAKNTELHCLLEKICKATDAKNQPYKLSRRFAPRKPKNSKKRTACMDRKKLETKMQDVKDPLFNQYTDLSKELKRSKDNDEMKMMFMDEYLLAIEK</sequence>
<name>A0A914H4G9_GLORO</name>
<organism evidence="3 4">
    <name type="scientific">Globodera rostochiensis</name>
    <name type="common">Golden nematode worm</name>
    <name type="synonym">Heterodera rostochiensis</name>
    <dbReference type="NCBI Taxonomy" id="31243"/>
    <lineage>
        <taxon>Eukaryota</taxon>
        <taxon>Metazoa</taxon>
        <taxon>Ecdysozoa</taxon>
        <taxon>Nematoda</taxon>
        <taxon>Chromadorea</taxon>
        <taxon>Rhabditida</taxon>
        <taxon>Tylenchina</taxon>
        <taxon>Tylenchomorpha</taxon>
        <taxon>Tylenchoidea</taxon>
        <taxon>Heteroderidae</taxon>
        <taxon>Heteroderinae</taxon>
        <taxon>Globodera</taxon>
    </lineage>
</organism>
<evidence type="ECO:0000313" key="3">
    <source>
        <dbReference type="Proteomes" id="UP000887572"/>
    </source>
</evidence>
<feature type="compositionally biased region" description="Basic residues" evidence="1">
    <location>
        <begin position="176"/>
        <end position="186"/>
    </location>
</feature>
<accession>A0A914H4G9</accession>
<evidence type="ECO:0000313" key="4">
    <source>
        <dbReference type="WBParaSite" id="Gr19_v10_g13905.t1"/>
    </source>
</evidence>
<keyword evidence="3" id="KW-1185">Reference proteome</keyword>
<feature type="compositionally biased region" description="Polar residues" evidence="1">
    <location>
        <begin position="166"/>
        <end position="175"/>
    </location>
</feature>
<protein>
    <submittedName>
        <fullName evidence="4">Uncharacterized protein</fullName>
    </submittedName>
</protein>
<feature type="chain" id="PRO_5036811185" evidence="2">
    <location>
        <begin position="21"/>
        <end position="282"/>
    </location>
</feature>
<evidence type="ECO:0000256" key="1">
    <source>
        <dbReference type="SAM" id="MobiDB-lite"/>
    </source>
</evidence>
<dbReference type="AlphaFoldDB" id="A0A914H4G9"/>
<evidence type="ECO:0000256" key="2">
    <source>
        <dbReference type="SAM" id="SignalP"/>
    </source>
</evidence>
<keyword evidence="2" id="KW-0732">Signal</keyword>